<gene>
    <name evidence="3" type="ORF">COU22_02675</name>
</gene>
<dbReference type="Proteomes" id="UP000230543">
    <property type="component" value="Unassembled WGS sequence"/>
</dbReference>
<feature type="domain" description="DUF7847" evidence="2">
    <location>
        <begin position="91"/>
        <end position="298"/>
    </location>
</feature>
<sequence>MTSIYRVILKKAWLITKKFRYLWPLGLFAAFLGNGGEYQILFNQSRNVAEQSSILEAWAQTLKIILPQSQLSGADILPLILNYLFVIIIIALFAWLAISSFGGLIAGAKAADDSGEKSSFGALFKQGSKKFWPLLGVNIVAKAIIYGVIGLIMTPLMLATFSQSNPVTNLIVILITFVIFIPLSIIVSLSTKYASAYIVLNGEKCWNGFKKGWQLFFNNWLVSLEMALLIFAINLLVSLAFVLLSLLIFSPFFFFGIVYTIESPTIFNSLIYTAVFLLLLISAVFGSLLATFQVSSWTLLFSKLTGGDKAYSKIMRVVAGFPSQLKKKI</sequence>
<evidence type="ECO:0000259" key="2">
    <source>
        <dbReference type="Pfam" id="PF25231"/>
    </source>
</evidence>
<feature type="transmembrane region" description="Helical" evidence="1">
    <location>
        <begin position="80"/>
        <end position="110"/>
    </location>
</feature>
<evidence type="ECO:0000256" key="1">
    <source>
        <dbReference type="SAM" id="Phobius"/>
    </source>
</evidence>
<proteinExistence type="predicted"/>
<dbReference type="InterPro" id="IPR057169">
    <property type="entry name" value="DUF7847"/>
</dbReference>
<accession>A0A2M6WC20</accession>
<evidence type="ECO:0000313" key="4">
    <source>
        <dbReference type="Proteomes" id="UP000230543"/>
    </source>
</evidence>
<feature type="transmembrane region" description="Helical" evidence="1">
    <location>
        <begin position="270"/>
        <end position="292"/>
    </location>
</feature>
<feature type="transmembrane region" description="Helical" evidence="1">
    <location>
        <begin position="131"/>
        <end position="158"/>
    </location>
</feature>
<name>A0A2M6WC20_9BACT</name>
<feature type="transmembrane region" description="Helical" evidence="1">
    <location>
        <begin position="170"/>
        <end position="194"/>
    </location>
</feature>
<dbReference type="EMBL" id="PFBO01000096">
    <property type="protein sequence ID" value="PIT90343.1"/>
    <property type="molecule type" value="Genomic_DNA"/>
</dbReference>
<keyword evidence="1" id="KW-1133">Transmembrane helix</keyword>
<protein>
    <recommendedName>
        <fullName evidence="2">DUF7847 domain-containing protein</fullName>
    </recommendedName>
</protein>
<keyword evidence="1" id="KW-0812">Transmembrane</keyword>
<dbReference type="Pfam" id="PF25231">
    <property type="entry name" value="DUF7847"/>
    <property type="match status" value="1"/>
</dbReference>
<reference evidence="4" key="1">
    <citation type="submission" date="2017-09" db="EMBL/GenBank/DDBJ databases">
        <title>Depth-based differentiation of microbial function through sediment-hosted aquifers and enrichment of novel symbionts in the deep terrestrial subsurface.</title>
        <authorList>
            <person name="Probst A.J."/>
            <person name="Ladd B."/>
            <person name="Jarett J.K."/>
            <person name="Geller-Mcgrath D.E."/>
            <person name="Sieber C.M.K."/>
            <person name="Emerson J.B."/>
            <person name="Anantharaman K."/>
            <person name="Thomas B.C."/>
            <person name="Malmstrom R."/>
            <person name="Stieglmeier M."/>
            <person name="Klingl A."/>
            <person name="Woyke T."/>
            <person name="Ryan C.M."/>
            <person name="Banfield J.F."/>
        </authorList>
    </citation>
    <scope>NUCLEOTIDE SEQUENCE [LARGE SCALE GENOMIC DNA]</scope>
</reference>
<comment type="caution">
    <text evidence="3">The sequence shown here is derived from an EMBL/GenBank/DDBJ whole genome shotgun (WGS) entry which is preliminary data.</text>
</comment>
<feature type="transmembrane region" description="Helical" evidence="1">
    <location>
        <begin position="239"/>
        <end position="258"/>
    </location>
</feature>
<feature type="transmembrane region" description="Helical" evidence="1">
    <location>
        <begin position="215"/>
        <end position="233"/>
    </location>
</feature>
<keyword evidence="1" id="KW-0472">Membrane</keyword>
<evidence type="ECO:0000313" key="3">
    <source>
        <dbReference type="EMBL" id="PIT90343.1"/>
    </source>
</evidence>
<organism evidence="3 4">
    <name type="scientific">Candidatus Komeilibacteria bacterium CG10_big_fil_rev_8_21_14_0_10_41_13</name>
    <dbReference type="NCBI Taxonomy" id="1974476"/>
    <lineage>
        <taxon>Bacteria</taxon>
        <taxon>Candidatus Komeiliibacteriota</taxon>
    </lineage>
</organism>
<dbReference type="AlphaFoldDB" id="A0A2M6WC20"/>
<feature type="transmembrane region" description="Helical" evidence="1">
    <location>
        <begin position="21"/>
        <end position="41"/>
    </location>
</feature>